<dbReference type="CDD" id="cd05312">
    <property type="entry name" value="NAD_bind_1_malic_enz"/>
    <property type="match status" value="1"/>
</dbReference>
<feature type="binding site" evidence="6">
    <location>
        <position position="140"/>
    </location>
    <ligand>
        <name>(S)-malate</name>
        <dbReference type="ChEBI" id="CHEBI:15589"/>
    </ligand>
</feature>
<dbReference type="Gene3D" id="3.40.50.720">
    <property type="entry name" value="NAD(P)-binding Rossmann-like Domain"/>
    <property type="match status" value="1"/>
</dbReference>
<gene>
    <name evidence="8" type="ORF">g.40023</name>
</gene>
<comment type="similarity">
    <text evidence="3">Belongs to the malic enzymes family.</text>
</comment>
<accession>A0A1B6HXA9</accession>
<keyword evidence="5" id="KW-0560">Oxidoreductase</keyword>
<organism evidence="8">
    <name type="scientific">Homalodisca liturata</name>
    <dbReference type="NCBI Taxonomy" id="320908"/>
    <lineage>
        <taxon>Eukaryota</taxon>
        <taxon>Metazoa</taxon>
        <taxon>Ecdysozoa</taxon>
        <taxon>Arthropoda</taxon>
        <taxon>Hexapoda</taxon>
        <taxon>Insecta</taxon>
        <taxon>Pterygota</taxon>
        <taxon>Neoptera</taxon>
        <taxon>Paraneoptera</taxon>
        <taxon>Hemiptera</taxon>
        <taxon>Auchenorrhyncha</taxon>
        <taxon>Membracoidea</taxon>
        <taxon>Cicadellidae</taxon>
        <taxon>Cicadellinae</taxon>
        <taxon>Proconiini</taxon>
        <taxon>Homalodisca</taxon>
    </lineage>
</organism>
<dbReference type="PANTHER" id="PTHR23406">
    <property type="entry name" value="MALIC ENZYME-RELATED"/>
    <property type="match status" value="1"/>
</dbReference>
<dbReference type="GO" id="GO:0051287">
    <property type="term" value="F:NAD binding"/>
    <property type="evidence" value="ECO:0007669"/>
    <property type="project" value="InterPro"/>
</dbReference>
<dbReference type="SUPFAM" id="SSF51735">
    <property type="entry name" value="NAD(P)-binding Rossmann-fold domains"/>
    <property type="match status" value="1"/>
</dbReference>
<dbReference type="GO" id="GO:0046872">
    <property type="term" value="F:metal ion binding"/>
    <property type="evidence" value="ECO:0007669"/>
    <property type="project" value="UniProtKB-KW"/>
</dbReference>
<evidence type="ECO:0000256" key="2">
    <source>
        <dbReference type="ARBA" id="ARBA00001946"/>
    </source>
</evidence>
<dbReference type="EMBL" id="GECU01028400">
    <property type="protein sequence ID" value="JAS79306.1"/>
    <property type="molecule type" value="Transcribed_RNA"/>
</dbReference>
<protein>
    <recommendedName>
        <fullName evidence="7">Malic enzyme NAD-binding domain-containing protein</fullName>
    </recommendedName>
</protein>
<evidence type="ECO:0000256" key="4">
    <source>
        <dbReference type="ARBA" id="ARBA00022723"/>
    </source>
</evidence>
<dbReference type="GO" id="GO:0004473">
    <property type="term" value="F:malate dehydrogenase (decarboxylating) (NADP+) activity"/>
    <property type="evidence" value="ECO:0007669"/>
    <property type="project" value="TreeGrafter"/>
</dbReference>
<feature type="domain" description="Malic enzyme NAD-binding" evidence="7">
    <location>
        <begin position="2"/>
        <end position="209"/>
    </location>
</feature>
<proteinExistence type="inferred from homology"/>
<evidence type="ECO:0000256" key="3">
    <source>
        <dbReference type="ARBA" id="ARBA00008785"/>
    </source>
</evidence>
<dbReference type="InterPro" id="IPR036291">
    <property type="entry name" value="NAD(P)-bd_dom_sf"/>
</dbReference>
<evidence type="ECO:0000313" key="8">
    <source>
        <dbReference type="EMBL" id="JAS79306.1"/>
    </source>
</evidence>
<dbReference type="PIRSF" id="PIRSF000106">
    <property type="entry name" value="ME"/>
    <property type="match status" value="1"/>
</dbReference>
<dbReference type="InterPro" id="IPR001891">
    <property type="entry name" value="Malic_OxRdtase"/>
</dbReference>
<evidence type="ECO:0000256" key="5">
    <source>
        <dbReference type="ARBA" id="ARBA00023002"/>
    </source>
</evidence>
<dbReference type="InterPro" id="IPR012302">
    <property type="entry name" value="Malic_NAD-bd"/>
</dbReference>
<name>A0A1B6HXA9_9HEMI</name>
<evidence type="ECO:0000259" key="7">
    <source>
        <dbReference type="SMART" id="SM00919"/>
    </source>
</evidence>
<dbReference type="GO" id="GO:0005739">
    <property type="term" value="C:mitochondrion"/>
    <property type="evidence" value="ECO:0007669"/>
    <property type="project" value="TreeGrafter"/>
</dbReference>
<dbReference type="GO" id="GO:0006108">
    <property type="term" value="P:malate metabolic process"/>
    <property type="evidence" value="ECO:0007669"/>
    <property type="project" value="TreeGrafter"/>
</dbReference>
<evidence type="ECO:0000256" key="1">
    <source>
        <dbReference type="ARBA" id="ARBA00001936"/>
    </source>
</evidence>
<comment type="cofactor">
    <cofactor evidence="1">
        <name>Mn(2+)</name>
        <dbReference type="ChEBI" id="CHEBI:29035"/>
    </cofactor>
</comment>
<reference evidence="8" key="1">
    <citation type="submission" date="2015-11" db="EMBL/GenBank/DDBJ databases">
        <title>De novo transcriptome assembly of four potential Pierce s Disease insect vectors from Arizona vineyards.</title>
        <authorList>
            <person name="Tassone E.E."/>
        </authorList>
    </citation>
    <scope>NUCLEOTIDE SEQUENCE</scope>
</reference>
<dbReference type="SMART" id="SM00919">
    <property type="entry name" value="Malic_M"/>
    <property type="match status" value="1"/>
</dbReference>
<dbReference type="PANTHER" id="PTHR23406:SF90">
    <property type="entry name" value="MALIC ENZYME-RELATED"/>
    <property type="match status" value="1"/>
</dbReference>
<dbReference type="AlphaFoldDB" id="A0A1B6HXA9"/>
<sequence>MAMKTEGTSEAEARSKIWLVDSKGLITKDRPDGGISDHKAKFAHARSPIKTLAEAVETLKPNILIGAAAVAGAFTPEIIQTMAANNKRPIIFALSNPTSKAECTAEQAYIHTNGTAVFASGSPFLPVTYKGQTFVPGQGNNAYIFPGVALGAICAGIRHISDEIFLIASSTLAQMVSEEDLDMGSLYPPLNTIQAISTRVATRVAEYAYEKGLASTYPEPEDKAEFIKAQLYDTDYRPAIPSMYSWPQN</sequence>
<feature type="binding site" evidence="6">
    <location>
        <position position="96"/>
    </location>
    <ligand>
        <name>(S)-malate</name>
        <dbReference type="ChEBI" id="CHEBI:15589"/>
    </ligand>
</feature>
<evidence type="ECO:0000256" key="6">
    <source>
        <dbReference type="PIRSR" id="PIRSR000106-2"/>
    </source>
</evidence>
<comment type="cofactor">
    <cofactor evidence="2">
        <name>Mg(2+)</name>
        <dbReference type="ChEBI" id="CHEBI:18420"/>
    </cofactor>
</comment>
<dbReference type="Pfam" id="PF03949">
    <property type="entry name" value="Malic_M"/>
    <property type="match status" value="1"/>
</dbReference>
<dbReference type="FunFam" id="3.40.50.720:FF:000060">
    <property type="entry name" value="Malic enzyme"/>
    <property type="match status" value="1"/>
</dbReference>
<keyword evidence="4" id="KW-0479">Metal-binding</keyword>